<dbReference type="Pfam" id="PF00392">
    <property type="entry name" value="GntR"/>
    <property type="match status" value="1"/>
</dbReference>
<dbReference type="GO" id="GO:0008483">
    <property type="term" value="F:transaminase activity"/>
    <property type="evidence" value="ECO:0007669"/>
    <property type="project" value="UniProtKB-KW"/>
</dbReference>
<protein>
    <submittedName>
        <fullName evidence="7">PLP-dependent aminotransferase family protein</fullName>
    </submittedName>
</protein>
<dbReference type="CDD" id="cd07377">
    <property type="entry name" value="WHTH_GntR"/>
    <property type="match status" value="1"/>
</dbReference>
<dbReference type="PROSITE" id="PS50949">
    <property type="entry name" value="HTH_GNTR"/>
    <property type="match status" value="1"/>
</dbReference>
<evidence type="ECO:0000256" key="4">
    <source>
        <dbReference type="ARBA" id="ARBA00023125"/>
    </source>
</evidence>
<dbReference type="Proteomes" id="UP001359308">
    <property type="component" value="Chromosome"/>
</dbReference>
<keyword evidence="2" id="KW-0663">Pyridoxal phosphate</keyword>
<proteinExistence type="inferred from homology"/>
<reference evidence="7 8" key="1">
    <citation type="submission" date="2022-09" db="EMBL/GenBank/DDBJ databases">
        <authorList>
            <person name="Giprobiosintez L."/>
        </authorList>
    </citation>
    <scope>NUCLEOTIDE SEQUENCE [LARGE SCALE GENOMIC DNA]</scope>
    <source>
        <strain evidence="8">VKPM-B-12549 (GBS-15)</strain>
    </source>
</reference>
<dbReference type="Pfam" id="PF00155">
    <property type="entry name" value="Aminotran_1_2"/>
    <property type="match status" value="1"/>
</dbReference>
<comment type="similarity">
    <text evidence="1">In the C-terminal section; belongs to the class-I pyridoxal-phosphate-dependent aminotransferase family.</text>
</comment>
<dbReference type="EMBL" id="CP104311">
    <property type="protein sequence ID" value="WWF01730.1"/>
    <property type="molecule type" value="Genomic_DNA"/>
</dbReference>
<dbReference type="Gene3D" id="1.10.10.10">
    <property type="entry name" value="Winged helix-like DNA-binding domain superfamily/Winged helix DNA-binding domain"/>
    <property type="match status" value="1"/>
</dbReference>
<keyword evidence="4" id="KW-0238">DNA-binding</keyword>
<evidence type="ECO:0000313" key="7">
    <source>
        <dbReference type="EMBL" id="WWF01730.1"/>
    </source>
</evidence>
<dbReference type="SUPFAM" id="SSF53383">
    <property type="entry name" value="PLP-dependent transferases"/>
    <property type="match status" value="1"/>
</dbReference>
<evidence type="ECO:0000259" key="6">
    <source>
        <dbReference type="PROSITE" id="PS50949"/>
    </source>
</evidence>
<gene>
    <name evidence="7" type="ORF">N4J17_14875</name>
</gene>
<keyword evidence="5" id="KW-0804">Transcription</keyword>
<evidence type="ECO:0000256" key="1">
    <source>
        <dbReference type="ARBA" id="ARBA00005384"/>
    </source>
</evidence>
<dbReference type="InterPro" id="IPR015421">
    <property type="entry name" value="PyrdxlP-dep_Trfase_major"/>
</dbReference>
<accession>A0ABZ2F5B5</accession>
<keyword evidence="7" id="KW-0808">Transferase</keyword>
<organism evidence="7 8">
    <name type="scientific">Methylococcus capsulatus</name>
    <dbReference type="NCBI Taxonomy" id="414"/>
    <lineage>
        <taxon>Bacteria</taxon>
        <taxon>Pseudomonadati</taxon>
        <taxon>Pseudomonadota</taxon>
        <taxon>Gammaproteobacteria</taxon>
        <taxon>Methylococcales</taxon>
        <taxon>Methylococcaceae</taxon>
        <taxon>Methylococcus</taxon>
    </lineage>
</organism>
<keyword evidence="7" id="KW-0032">Aminotransferase</keyword>
<dbReference type="RefSeq" id="WP_277458290.1">
    <property type="nucleotide sequence ID" value="NZ_CP104311.1"/>
</dbReference>
<dbReference type="InterPro" id="IPR015424">
    <property type="entry name" value="PyrdxlP-dep_Trfase"/>
</dbReference>
<evidence type="ECO:0000256" key="3">
    <source>
        <dbReference type="ARBA" id="ARBA00023015"/>
    </source>
</evidence>
<dbReference type="InterPro" id="IPR036388">
    <property type="entry name" value="WH-like_DNA-bd_sf"/>
</dbReference>
<dbReference type="Gene3D" id="3.40.640.10">
    <property type="entry name" value="Type I PLP-dependent aspartate aminotransferase-like (Major domain)"/>
    <property type="match status" value="1"/>
</dbReference>
<dbReference type="SMART" id="SM00345">
    <property type="entry name" value="HTH_GNTR"/>
    <property type="match status" value="1"/>
</dbReference>
<dbReference type="InterPro" id="IPR051446">
    <property type="entry name" value="HTH_trans_reg/aminotransferase"/>
</dbReference>
<dbReference type="InterPro" id="IPR036390">
    <property type="entry name" value="WH_DNA-bd_sf"/>
</dbReference>
<evidence type="ECO:0000256" key="5">
    <source>
        <dbReference type="ARBA" id="ARBA00023163"/>
    </source>
</evidence>
<dbReference type="PRINTS" id="PR00035">
    <property type="entry name" value="HTHGNTR"/>
</dbReference>
<dbReference type="InterPro" id="IPR000524">
    <property type="entry name" value="Tscrpt_reg_HTH_GntR"/>
</dbReference>
<evidence type="ECO:0000313" key="8">
    <source>
        <dbReference type="Proteomes" id="UP001359308"/>
    </source>
</evidence>
<dbReference type="PANTHER" id="PTHR46577">
    <property type="entry name" value="HTH-TYPE TRANSCRIPTIONAL REGULATORY PROTEIN GABR"/>
    <property type="match status" value="1"/>
</dbReference>
<dbReference type="InterPro" id="IPR004839">
    <property type="entry name" value="Aminotransferase_I/II_large"/>
</dbReference>
<feature type="domain" description="HTH gntR-type" evidence="6">
    <location>
        <begin position="21"/>
        <end position="89"/>
    </location>
</feature>
<sequence length="486" mass="52538">MAKIMGPLLELPITLPPKGSRQLLRSVYGQLRDGILEGRLQPGTRLPSTRAFAAAVGVSRNTVVAAYELLMSEGYLAIRAGSGAYVAAISPRLARRPPCEPGMDDRLNAVWRRLPILPEVEAEFFPFDFRLGLPDKSAFPFPVWRRLAARVLRAWSKTPAVYDQPQGRPALRVAIAKHVSYARAVSCSPDHIVVTAGAQQAFDLLARILVTPGRTVVAVEDPGYPPLWDAFNAAGARLAAIPVDEEGLRVDCLPAEARVICVTPSHQFPLGVTLSAKRRVALLEFAQDRGAVVIEDDYDGEFRFGGRPLDALQTLDRTGSVCYVGTFSKSLCPELRLGFVVAPPWALDALVAAKACADWHCQTPSQDTLAAFIGEGHLARHVRKMGRVYAERRAALLRALSRHGGAWMHPVGDAVGLHLAAILSLEIPADELVSAAAAAGIRLHALERYCSKKPAPNGVVLGYGMIRSDRIDTAIERLAKTVIGLG</sequence>
<evidence type="ECO:0000256" key="2">
    <source>
        <dbReference type="ARBA" id="ARBA00022898"/>
    </source>
</evidence>
<dbReference type="SUPFAM" id="SSF46785">
    <property type="entry name" value="Winged helix' DNA-binding domain"/>
    <property type="match status" value="1"/>
</dbReference>
<keyword evidence="3" id="KW-0805">Transcription regulation</keyword>
<name>A0ABZ2F5B5_METCP</name>
<keyword evidence="8" id="KW-1185">Reference proteome</keyword>
<dbReference type="PANTHER" id="PTHR46577:SF1">
    <property type="entry name" value="HTH-TYPE TRANSCRIPTIONAL REGULATORY PROTEIN GABR"/>
    <property type="match status" value="1"/>
</dbReference>
<dbReference type="CDD" id="cd00609">
    <property type="entry name" value="AAT_like"/>
    <property type="match status" value="1"/>
</dbReference>